<feature type="transmembrane region" description="Helical" evidence="2">
    <location>
        <begin position="291"/>
        <end position="312"/>
    </location>
</feature>
<dbReference type="Proteomes" id="UP000807769">
    <property type="component" value="Unassembled WGS sequence"/>
</dbReference>
<keyword evidence="4" id="KW-1185">Reference proteome</keyword>
<dbReference type="Pfam" id="PF08615">
    <property type="entry name" value="RNase_H2_suC"/>
    <property type="match status" value="1"/>
</dbReference>
<feature type="region of interest" description="Disordered" evidence="1">
    <location>
        <begin position="41"/>
        <end position="64"/>
    </location>
</feature>
<dbReference type="GO" id="GO:0006401">
    <property type="term" value="P:RNA catabolic process"/>
    <property type="evidence" value="ECO:0007669"/>
    <property type="project" value="InterPro"/>
</dbReference>
<gene>
    <name evidence="3" type="ORF">BJ212DRAFT_1588862</name>
</gene>
<accession>A0A9P7E7D2</accession>
<keyword evidence="2" id="KW-1133">Transmembrane helix</keyword>
<evidence type="ECO:0000256" key="2">
    <source>
        <dbReference type="SAM" id="Phobius"/>
    </source>
</evidence>
<dbReference type="InterPro" id="IPR013924">
    <property type="entry name" value="RNase_H2_suC"/>
</dbReference>
<protein>
    <submittedName>
        <fullName evidence="3">Ribonuclease H2 non-catalytic subunit-domain-containing protein</fullName>
    </submittedName>
</protein>
<dbReference type="RefSeq" id="XP_041190882.1">
    <property type="nucleotide sequence ID" value="XM_041342443.1"/>
</dbReference>
<dbReference type="OrthoDB" id="6222486at2759"/>
<keyword evidence="2" id="KW-0472">Membrane</keyword>
<reference evidence="3" key="1">
    <citation type="journal article" date="2020" name="New Phytol.">
        <title>Comparative genomics reveals dynamic genome evolution in host specialist ectomycorrhizal fungi.</title>
        <authorList>
            <person name="Lofgren L.A."/>
            <person name="Nguyen N.H."/>
            <person name="Vilgalys R."/>
            <person name="Ruytinx J."/>
            <person name="Liao H.L."/>
            <person name="Branco S."/>
            <person name="Kuo A."/>
            <person name="LaButti K."/>
            <person name="Lipzen A."/>
            <person name="Andreopoulos W."/>
            <person name="Pangilinan J."/>
            <person name="Riley R."/>
            <person name="Hundley H."/>
            <person name="Na H."/>
            <person name="Barry K."/>
            <person name="Grigoriev I.V."/>
            <person name="Stajich J.E."/>
            <person name="Kennedy P.G."/>
        </authorList>
    </citation>
    <scope>NUCLEOTIDE SEQUENCE</scope>
    <source>
        <strain evidence="3">MN1</strain>
    </source>
</reference>
<sequence length="348" mass="37412">MEISPVTLDLPECSPNLMPFHISHSGPAPISTYFRVKPSTPSSPYLSLTQNTSNETHLSTDNSQNTLVAEDSQSSLTTIAESQSALLEEDSQACPAGVDTSIADADSGTQASPSSELARAPPTAPPVEGSLSNNFTAAFRGRQVHGRTVDLPQGYGGIVLSAPSSDINSQGDDIGTVETIAQTRRKSRATRTCSRQMETDKDDAVDADHDDSRVEIRRLTPVSKFSSLTVWSPDIPVDEGKDEYLRSLTEWTKLAAESLGLDLVAYSSICVTRNNTMPAQHPVSIIVNTNAAISTIVLSLVLIGTLCVHISCPEDMMKGRHSRGKCNRDATTSTEYVYNVEGDEIAIR</sequence>
<comment type="caution">
    <text evidence="3">The sequence shown here is derived from an EMBL/GenBank/DDBJ whole genome shotgun (WGS) entry which is preliminary data.</text>
</comment>
<dbReference type="Gene3D" id="2.40.128.680">
    <property type="match status" value="1"/>
</dbReference>
<keyword evidence="2" id="KW-0812">Transmembrane</keyword>
<dbReference type="PANTHER" id="PTHR47204:SF1">
    <property type="entry name" value="RIBONUCLEASE H2 SUBUNIT C"/>
    <property type="match status" value="1"/>
</dbReference>
<dbReference type="GeneID" id="64636459"/>
<dbReference type="EMBL" id="JABBWG010000025">
    <property type="protein sequence ID" value="KAG1812859.1"/>
    <property type="molecule type" value="Genomic_DNA"/>
</dbReference>
<feature type="compositionally biased region" description="Polar residues" evidence="1">
    <location>
        <begin position="50"/>
        <end position="64"/>
    </location>
</feature>
<name>A0A9P7E7D2_9AGAM</name>
<organism evidence="3 4">
    <name type="scientific">Suillus subaureus</name>
    <dbReference type="NCBI Taxonomy" id="48587"/>
    <lineage>
        <taxon>Eukaryota</taxon>
        <taxon>Fungi</taxon>
        <taxon>Dikarya</taxon>
        <taxon>Basidiomycota</taxon>
        <taxon>Agaricomycotina</taxon>
        <taxon>Agaricomycetes</taxon>
        <taxon>Agaricomycetidae</taxon>
        <taxon>Boletales</taxon>
        <taxon>Suillineae</taxon>
        <taxon>Suillaceae</taxon>
        <taxon>Suillus</taxon>
    </lineage>
</organism>
<dbReference type="AlphaFoldDB" id="A0A9P7E7D2"/>
<proteinExistence type="predicted"/>
<dbReference type="GO" id="GO:0032299">
    <property type="term" value="C:ribonuclease H2 complex"/>
    <property type="evidence" value="ECO:0007669"/>
    <property type="project" value="InterPro"/>
</dbReference>
<dbReference type="CDD" id="cd09271">
    <property type="entry name" value="RNase_H2-C"/>
    <property type="match status" value="1"/>
</dbReference>
<feature type="region of interest" description="Disordered" evidence="1">
    <location>
        <begin position="86"/>
        <end position="129"/>
    </location>
</feature>
<dbReference type="PANTHER" id="PTHR47204">
    <property type="entry name" value="OS02G0168900 PROTEIN"/>
    <property type="match status" value="1"/>
</dbReference>
<evidence type="ECO:0000256" key="1">
    <source>
        <dbReference type="SAM" id="MobiDB-lite"/>
    </source>
</evidence>
<evidence type="ECO:0000313" key="3">
    <source>
        <dbReference type="EMBL" id="KAG1812859.1"/>
    </source>
</evidence>
<evidence type="ECO:0000313" key="4">
    <source>
        <dbReference type="Proteomes" id="UP000807769"/>
    </source>
</evidence>